<reference evidence="2 3" key="1">
    <citation type="submission" date="2013-08" db="EMBL/GenBank/DDBJ databases">
        <authorList>
            <person name="Weinstock G."/>
            <person name="Sodergren E."/>
            <person name="Wylie T."/>
            <person name="Fulton L."/>
            <person name="Fulton R."/>
            <person name="Fronick C."/>
            <person name="O'Laughlin M."/>
            <person name="Godfrey J."/>
            <person name="Miner T."/>
            <person name="Herter B."/>
            <person name="Appelbaum E."/>
            <person name="Cordes M."/>
            <person name="Lek S."/>
            <person name="Wollam A."/>
            <person name="Pepin K.H."/>
            <person name="Palsikar V.B."/>
            <person name="Mitreva M."/>
            <person name="Wilson R.K."/>
        </authorList>
    </citation>
    <scope>NUCLEOTIDE SEQUENCE [LARGE SCALE GENOMIC DNA]</scope>
    <source>
        <strain evidence="2 3">F0184</strain>
    </source>
</reference>
<comment type="caution">
    <text evidence="2">The sequence shown here is derived from an EMBL/GenBank/DDBJ whole genome shotgun (WGS) entry which is preliminary data.</text>
</comment>
<evidence type="ECO:0000313" key="3">
    <source>
        <dbReference type="Proteomes" id="UP000017174"/>
    </source>
</evidence>
<proteinExistence type="predicted"/>
<keyword evidence="1" id="KW-1133">Transmembrane helix</keyword>
<keyword evidence="1" id="KW-0812">Transmembrane</keyword>
<keyword evidence="1" id="KW-0472">Membrane</keyword>
<sequence length="56" mass="6154">MAGSGDRPSTRTGHCRQQYAGCAFIFICIADSFSSLATLGMNWLFLRYLEGTATCR</sequence>
<accession>U7V368</accession>
<feature type="transmembrane region" description="Helical" evidence="1">
    <location>
        <begin position="21"/>
        <end position="46"/>
    </location>
</feature>
<organism evidence="2 3">
    <name type="scientific">Rothia aeria F0184</name>
    <dbReference type="NCBI Taxonomy" id="888019"/>
    <lineage>
        <taxon>Bacteria</taxon>
        <taxon>Bacillati</taxon>
        <taxon>Actinomycetota</taxon>
        <taxon>Actinomycetes</taxon>
        <taxon>Micrococcales</taxon>
        <taxon>Micrococcaceae</taxon>
        <taxon>Rothia</taxon>
    </lineage>
</organism>
<dbReference type="HOGENOM" id="CLU_3011535_0_0_11"/>
<gene>
    <name evidence="2" type="ORF">HMPREF0742_01379</name>
</gene>
<evidence type="ECO:0000256" key="1">
    <source>
        <dbReference type="SAM" id="Phobius"/>
    </source>
</evidence>
<dbReference type="Proteomes" id="UP000017174">
    <property type="component" value="Unassembled WGS sequence"/>
</dbReference>
<dbReference type="EMBL" id="AXZG01000042">
    <property type="protein sequence ID" value="ERT66010.1"/>
    <property type="molecule type" value="Genomic_DNA"/>
</dbReference>
<evidence type="ECO:0000313" key="2">
    <source>
        <dbReference type="EMBL" id="ERT66010.1"/>
    </source>
</evidence>
<protein>
    <submittedName>
        <fullName evidence="2">Uncharacterized protein</fullName>
    </submittedName>
</protein>
<name>U7V368_9MICC</name>
<dbReference type="AlphaFoldDB" id="U7V368"/>